<gene>
    <name evidence="2" type="ORF">GCM10022399_13180</name>
</gene>
<feature type="signal peptide" evidence="1">
    <location>
        <begin position="1"/>
        <end position="37"/>
    </location>
</feature>
<organism evidence="2 3">
    <name type="scientific">Terrabacter ginsenosidimutans</name>
    <dbReference type="NCBI Taxonomy" id="490575"/>
    <lineage>
        <taxon>Bacteria</taxon>
        <taxon>Bacillati</taxon>
        <taxon>Actinomycetota</taxon>
        <taxon>Actinomycetes</taxon>
        <taxon>Micrococcales</taxon>
        <taxon>Intrasporangiaceae</taxon>
        <taxon>Terrabacter</taxon>
    </lineage>
</organism>
<dbReference type="EMBL" id="BAABDC010000002">
    <property type="protein sequence ID" value="GAA3698186.1"/>
    <property type="molecule type" value="Genomic_DNA"/>
</dbReference>
<feature type="chain" id="PRO_5047279600" evidence="1">
    <location>
        <begin position="38"/>
        <end position="197"/>
    </location>
</feature>
<name>A0ABP7D211_9MICO</name>
<keyword evidence="1" id="KW-0732">Signal</keyword>
<comment type="caution">
    <text evidence="2">The sequence shown here is derived from an EMBL/GenBank/DDBJ whole genome shotgun (WGS) entry which is preliminary data.</text>
</comment>
<evidence type="ECO:0000256" key="1">
    <source>
        <dbReference type="SAM" id="SignalP"/>
    </source>
</evidence>
<evidence type="ECO:0000313" key="2">
    <source>
        <dbReference type="EMBL" id="GAA3698186.1"/>
    </source>
</evidence>
<keyword evidence="3" id="KW-1185">Reference proteome</keyword>
<proteinExistence type="predicted"/>
<reference evidence="3" key="1">
    <citation type="journal article" date="2019" name="Int. J. Syst. Evol. Microbiol.">
        <title>The Global Catalogue of Microorganisms (GCM) 10K type strain sequencing project: providing services to taxonomists for standard genome sequencing and annotation.</title>
        <authorList>
            <consortium name="The Broad Institute Genomics Platform"/>
            <consortium name="The Broad Institute Genome Sequencing Center for Infectious Disease"/>
            <person name="Wu L."/>
            <person name="Ma J."/>
        </authorList>
    </citation>
    <scope>NUCLEOTIDE SEQUENCE [LARGE SCALE GENOMIC DNA]</scope>
    <source>
        <strain evidence="3">JCM 17125</strain>
    </source>
</reference>
<protein>
    <submittedName>
        <fullName evidence="2">Uncharacterized protein</fullName>
    </submittedName>
</protein>
<dbReference type="Proteomes" id="UP001501468">
    <property type="component" value="Unassembled WGS sequence"/>
</dbReference>
<evidence type="ECO:0000313" key="3">
    <source>
        <dbReference type="Proteomes" id="UP001501468"/>
    </source>
</evidence>
<sequence length="197" mass="21274">MVSRRFRGRFFLRALSVSITAALAGCFALMAAPSANAASYCYESATMTKTGKYVSGVVTINASVTYRDLRTCAGTTVGIHWINSSMSYSGGFNGIGDYSSKHGITRGGVVFARAGDVAGDEIWSGSTFALNYVRSYSYNPNRYIYSGYSVHDHVYYSFSEAAIGADLERVWGRGPTLVTQRVSFQPVKGAWLATPVA</sequence>
<dbReference type="PROSITE" id="PS51257">
    <property type="entry name" value="PROKAR_LIPOPROTEIN"/>
    <property type="match status" value="1"/>
</dbReference>
<accession>A0ABP7D211</accession>